<comment type="catalytic activity">
    <reaction evidence="1">
        <text>S-ubiquitinyl-[E2 ubiquitin-conjugating enzyme]-L-cysteine + [acceptor protein]-L-lysine = [E2 ubiquitin-conjugating enzyme]-L-cysteine + N(6)-ubiquitinyl-[acceptor protein]-L-lysine.</text>
        <dbReference type="EC" id="2.3.2.27"/>
    </reaction>
</comment>
<evidence type="ECO:0000256" key="8">
    <source>
        <dbReference type="ARBA" id="ARBA00022786"/>
    </source>
</evidence>
<keyword evidence="8" id="KW-0833">Ubl conjugation pathway</keyword>
<evidence type="ECO:0000256" key="11">
    <source>
        <dbReference type="PROSITE-ProRule" id="PRU00175"/>
    </source>
</evidence>
<keyword evidence="9" id="KW-0862">Zinc</keyword>
<dbReference type="Gene3D" id="3.30.40.10">
    <property type="entry name" value="Zinc/RING finger domain, C3HC4 (zinc finger)"/>
    <property type="match status" value="1"/>
</dbReference>
<dbReference type="InterPro" id="IPR001841">
    <property type="entry name" value="Znf_RING"/>
</dbReference>
<dbReference type="PANTHER" id="PTHR12313">
    <property type="entry name" value="E3 UBIQUITIN-PROTEIN LIGASE RNF5-RELATED"/>
    <property type="match status" value="1"/>
</dbReference>
<dbReference type="GO" id="GO:0061630">
    <property type="term" value="F:ubiquitin protein ligase activity"/>
    <property type="evidence" value="ECO:0000318"/>
    <property type="project" value="GO_Central"/>
</dbReference>
<evidence type="ECO:0000256" key="6">
    <source>
        <dbReference type="ARBA" id="ARBA00022723"/>
    </source>
</evidence>
<dbReference type="SUPFAM" id="SSF57850">
    <property type="entry name" value="RING/U-box"/>
    <property type="match status" value="1"/>
</dbReference>
<evidence type="ECO:0000256" key="2">
    <source>
        <dbReference type="ARBA" id="ARBA00004308"/>
    </source>
</evidence>
<evidence type="ECO:0000256" key="4">
    <source>
        <dbReference type="ARBA" id="ARBA00012483"/>
    </source>
</evidence>
<dbReference type="GO" id="GO:0008270">
    <property type="term" value="F:zinc ion binding"/>
    <property type="evidence" value="ECO:0007669"/>
    <property type="project" value="UniProtKB-KW"/>
</dbReference>
<evidence type="ECO:0000256" key="7">
    <source>
        <dbReference type="ARBA" id="ARBA00022771"/>
    </source>
</evidence>
<keyword evidence="16" id="KW-1185">Reference proteome</keyword>
<dbReference type="Pfam" id="PF00097">
    <property type="entry name" value="zf-C3HC4"/>
    <property type="match status" value="1"/>
</dbReference>
<feature type="region of interest" description="Disordered" evidence="13">
    <location>
        <begin position="241"/>
        <end position="263"/>
    </location>
</feature>
<feature type="compositionally biased region" description="Polar residues" evidence="13">
    <location>
        <begin position="242"/>
        <end position="252"/>
    </location>
</feature>
<dbReference type="InParanoid" id="D8QPI7"/>
<dbReference type="CDD" id="cd16534">
    <property type="entry name" value="RING-HC_RNF5-like"/>
    <property type="match status" value="1"/>
</dbReference>
<feature type="compositionally biased region" description="Basic and acidic residues" evidence="13">
    <location>
        <begin position="154"/>
        <end position="163"/>
    </location>
</feature>
<dbReference type="Proteomes" id="UP000001514">
    <property type="component" value="Unassembled WGS sequence"/>
</dbReference>
<evidence type="ECO:0000313" key="16">
    <source>
        <dbReference type="Proteomes" id="UP000001514"/>
    </source>
</evidence>
<dbReference type="GO" id="GO:0036503">
    <property type="term" value="P:ERAD pathway"/>
    <property type="evidence" value="ECO:0000318"/>
    <property type="project" value="GO_Central"/>
</dbReference>
<feature type="region of interest" description="Disordered" evidence="13">
    <location>
        <begin position="137"/>
        <end position="177"/>
    </location>
</feature>
<comment type="subcellular location">
    <subcellularLocation>
        <location evidence="2">Endomembrane system</location>
    </subcellularLocation>
</comment>
<comment type="pathway">
    <text evidence="3">Protein modification; protein ubiquitination.</text>
</comment>
<dbReference type="UniPathway" id="UPA00143"/>
<evidence type="ECO:0000256" key="13">
    <source>
        <dbReference type="SAM" id="MobiDB-lite"/>
    </source>
</evidence>
<protein>
    <recommendedName>
        <fullName evidence="4">RING-type E3 ubiquitin transferase</fullName>
        <ecNumber evidence="4">2.3.2.27</ecNumber>
    </recommendedName>
</protein>
<dbReference type="GO" id="GO:0044390">
    <property type="term" value="F:ubiquitin-like protein conjugating enzyme binding"/>
    <property type="evidence" value="ECO:0000318"/>
    <property type="project" value="GO_Central"/>
</dbReference>
<name>D8QPI7_SELML</name>
<dbReference type="GO" id="GO:0016567">
    <property type="term" value="P:protein ubiquitination"/>
    <property type="evidence" value="ECO:0007669"/>
    <property type="project" value="UniProtKB-UniPathway"/>
</dbReference>
<dbReference type="InterPro" id="IPR045103">
    <property type="entry name" value="RNF5/RNF185-like"/>
</dbReference>
<accession>D8QPI7</accession>
<feature type="region of interest" description="Disordered" evidence="13">
    <location>
        <begin position="47"/>
        <end position="72"/>
    </location>
</feature>
<evidence type="ECO:0000256" key="12">
    <source>
        <dbReference type="SAM" id="Coils"/>
    </source>
</evidence>
<keyword evidence="6" id="KW-0479">Metal-binding</keyword>
<evidence type="ECO:0000313" key="15">
    <source>
        <dbReference type="EMBL" id="EFJ37628.1"/>
    </source>
</evidence>
<dbReference type="AlphaFoldDB" id="D8QPI7"/>
<feature type="compositionally biased region" description="Low complexity" evidence="13">
    <location>
        <begin position="143"/>
        <end position="152"/>
    </location>
</feature>
<dbReference type="OMA" id="MSERREH"/>
<dbReference type="GO" id="GO:0005783">
    <property type="term" value="C:endoplasmic reticulum"/>
    <property type="evidence" value="ECO:0007669"/>
    <property type="project" value="InterPro"/>
</dbReference>
<dbReference type="EMBL" id="GL377565">
    <property type="protein sequence ID" value="EFJ37628.1"/>
    <property type="molecule type" value="Genomic_DNA"/>
</dbReference>
<dbReference type="GO" id="GO:0006511">
    <property type="term" value="P:ubiquitin-dependent protein catabolic process"/>
    <property type="evidence" value="ECO:0000318"/>
    <property type="project" value="GO_Central"/>
</dbReference>
<evidence type="ECO:0000259" key="14">
    <source>
        <dbReference type="PROSITE" id="PS50089"/>
    </source>
</evidence>
<dbReference type="InterPro" id="IPR017907">
    <property type="entry name" value="Znf_RING_CS"/>
</dbReference>
<feature type="domain" description="RING-type" evidence="14">
    <location>
        <begin position="186"/>
        <end position="227"/>
    </location>
</feature>
<keyword evidence="7 11" id="KW-0863">Zinc-finger</keyword>
<keyword evidence="12" id="KW-0175">Coiled coil</keyword>
<gene>
    <name evidence="15" type="ORF">SELMODRAFT_402081</name>
</gene>
<feature type="region of interest" description="Disordered" evidence="13">
    <location>
        <begin position="435"/>
        <end position="474"/>
    </location>
</feature>
<evidence type="ECO:0000256" key="3">
    <source>
        <dbReference type="ARBA" id="ARBA00004906"/>
    </source>
</evidence>
<feature type="compositionally biased region" description="Low complexity" evidence="13">
    <location>
        <begin position="52"/>
        <end position="66"/>
    </location>
</feature>
<dbReference type="HOGENOM" id="CLU_576709_0_0_1"/>
<reference evidence="15 16" key="1">
    <citation type="journal article" date="2011" name="Science">
        <title>The Selaginella genome identifies genetic changes associated with the evolution of vascular plants.</title>
        <authorList>
            <person name="Banks J.A."/>
            <person name="Nishiyama T."/>
            <person name="Hasebe M."/>
            <person name="Bowman J.L."/>
            <person name="Gribskov M."/>
            <person name="dePamphilis C."/>
            <person name="Albert V.A."/>
            <person name="Aono N."/>
            <person name="Aoyama T."/>
            <person name="Ambrose B.A."/>
            <person name="Ashton N.W."/>
            <person name="Axtell M.J."/>
            <person name="Barker E."/>
            <person name="Barker M.S."/>
            <person name="Bennetzen J.L."/>
            <person name="Bonawitz N.D."/>
            <person name="Chapple C."/>
            <person name="Cheng C."/>
            <person name="Correa L.G."/>
            <person name="Dacre M."/>
            <person name="DeBarry J."/>
            <person name="Dreyer I."/>
            <person name="Elias M."/>
            <person name="Engstrom E.M."/>
            <person name="Estelle M."/>
            <person name="Feng L."/>
            <person name="Finet C."/>
            <person name="Floyd S.K."/>
            <person name="Frommer W.B."/>
            <person name="Fujita T."/>
            <person name="Gramzow L."/>
            <person name="Gutensohn M."/>
            <person name="Harholt J."/>
            <person name="Hattori M."/>
            <person name="Heyl A."/>
            <person name="Hirai T."/>
            <person name="Hiwatashi Y."/>
            <person name="Ishikawa M."/>
            <person name="Iwata M."/>
            <person name="Karol K.G."/>
            <person name="Koehler B."/>
            <person name="Kolukisaoglu U."/>
            <person name="Kubo M."/>
            <person name="Kurata T."/>
            <person name="Lalonde S."/>
            <person name="Li K."/>
            <person name="Li Y."/>
            <person name="Litt A."/>
            <person name="Lyons E."/>
            <person name="Manning G."/>
            <person name="Maruyama T."/>
            <person name="Michael T.P."/>
            <person name="Mikami K."/>
            <person name="Miyazaki S."/>
            <person name="Morinaga S."/>
            <person name="Murata T."/>
            <person name="Mueller-Roeber B."/>
            <person name="Nelson D.R."/>
            <person name="Obara M."/>
            <person name="Oguri Y."/>
            <person name="Olmstead R.G."/>
            <person name="Onodera N."/>
            <person name="Petersen B.L."/>
            <person name="Pils B."/>
            <person name="Prigge M."/>
            <person name="Rensing S.A."/>
            <person name="Riano-Pachon D.M."/>
            <person name="Roberts A.W."/>
            <person name="Sato Y."/>
            <person name="Scheller H.V."/>
            <person name="Schulz B."/>
            <person name="Schulz C."/>
            <person name="Shakirov E.V."/>
            <person name="Shibagaki N."/>
            <person name="Shinohara N."/>
            <person name="Shippen D.E."/>
            <person name="Soerensen I."/>
            <person name="Sotooka R."/>
            <person name="Sugimoto N."/>
            <person name="Sugita M."/>
            <person name="Sumikawa N."/>
            <person name="Tanurdzic M."/>
            <person name="Theissen G."/>
            <person name="Ulvskov P."/>
            <person name="Wakazuki S."/>
            <person name="Weng J.K."/>
            <person name="Willats W.W."/>
            <person name="Wipf D."/>
            <person name="Wolf P.G."/>
            <person name="Yang L."/>
            <person name="Zimmer A.D."/>
            <person name="Zhu Q."/>
            <person name="Mitros T."/>
            <person name="Hellsten U."/>
            <person name="Loque D."/>
            <person name="Otillar R."/>
            <person name="Salamov A."/>
            <person name="Schmutz J."/>
            <person name="Shapiro H."/>
            <person name="Lindquist E."/>
            <person name="Lucas S."/>
            <person name="Rokhsar D."/>
            <person name="Grigoriev I.V."/>
        </authorList>
    </citation>
    <scope>NUCLEOTIDE SEQUENCE [LARGE SCALE GENOMIC DNA]</scope>
</reference>
<dbReference type="OrthoDB" id="6270329at2759"/>
<dbReference type="KEGG" id="smo:SELMODRAFT_402081"/>
<keyword evidence="5" id="KW-0808">Transferase</keyword>
<keyword evidence="10" id="KW-0472">Membrane</keyword>
<organism evidence="16">
    <name type="scientific">Selaginella moellendorffii</name>
    <name type="common">Spikemoss</name>
    <dbReference type="NCBI Taxonomy" id="88036"/>
    <lineage>
        <taxon>Eukaryota</taxon>
        <taxon>Viridiplantae</taxon>
        <taxon>Streptophyta</taxon>
        <taxon>Embryophyta</taxon>
        <taxon>Tracheophyta</taxon>
        <taxon>Lycopodiopsida</taxon>
        <taxon>Selaginellales</taxon>
        <taxon>Selaginellaceae</taxon>
        <taxon>Selaginella</taxon>
    </lineage>
</organism>
<sequence length="474" mass="52922">MPSFVVVAGADVEMAEGNGISARIDLNLHLAPPATADFLRLGPGIEEEERQQQQQPREGGQNQGGNLQRRILPRFGPGIHGVFLDLHPDSDSEARIRPAVEHSMRPPIRHHRFRRYSTRGPSLVSVAGLEERSRRLFHDSRSPQQQQQQPQQDTSKDKAPAKESEDDSSKDETGVVKRGGNENFECNVCLDMAVEPVVTVCGHLFCWSCLHQWLYVHSENEECPVCKGSVGENSIIPIYGRGSSSSARQELSVQDDEARVPPRPHARRVDSLRQRVEAETTAVPVEDRDAEQDRINLNEMLRMSRVVRLLHDNMSSRFRRRMSERREHYRTPSMTTTAASTQPVEFTVGEFEARAATFQDDYVRQLSASRADTEERVNAIRARLASLVETIESHRRQAASMAARFHDTAREAVALTATVGVSAQPSDAVIATAETIERSNSVSSVARPRESEEGSTSGGGDSEVLHSRKRRRLN</sequence>
<dbReference type="PROSITE" id="PS00518">
    <property type="entry name" value="ZF_RING_1"/>
    <property type="match status" value="1"/>
</dbReference>
<dbReference type="EC" id="2.3.2.27" evidence="4"/>
<feature type="coiled-coil region" evidence="12">
    <location>
        <begin position="363"/>
        <end position="397"/>
    </location>
</feature>
<dbReference type="eggNOG" id="KOG0823">
    <property type="taxonomic scope" value="Eukaryota"/>
</dbReference>
<dbReference type="Gramene" id="EFJ37628">
    <property type="protein sequence ID" value="EFJ37628"/>
    <property type="gene ID" value="SELMODRAFT_402081"/>
</dbReference>
<dbReference type="InterPro" id="IPR013083">
    <property type="entry name" value="Znf_RING/FYVE/PHD"/>
</dbReference>
<evidence type="ECO:0000256" key="5">
    <source>
        <dbReference type="ARBA" id="ARBA00022679"/>
    </source>
</evidence>
<dbReference type="STRING" id="88036.D8QPI7"/>
<dbReference type="SMART" id="SM00184">
    <property type="entry name" value="RING"/>
    <property type="match status" value="1"/>
</dbReference>
<proteinExistence type="predicted"/>
<evidence type="ECO:0000256" key="10">
    <source>
        <dbReference type="ARBA" id="ARBA00023136"/>
    </source>
</evidence>
<dbReference type="PROSITE" id="PS50089">
    <property type="entry name" value="ZF_RING_2"/>
    <property type="match status" value="1"/>
</dbReference>
<evidence type="ECO:0000256" key="9">
    <source>
        <dbReference type="ARBA" id="ARBA00022833"/>
    </source>
</evidence>
<dbReference type="InterPro" id="IPR018957">
    <property type="entry name" value="Znf_C3HC4_RING-type"/>
</dbReference>
<evidence type="ECO:0000256" key="1">
    <source>
        <dbReference type="ARBA" id="ARBA00000900"/>
    </source>
</evidence>